<name>A0A9X2FAV2_9BACT</name>
<proteinExistence type="predicted"/>
<dbReference type="RefSeq" id="WP_252851034.1">
    <property type="nucleotide sequence ID" value="NZ_JAMXLR010000015.1"/>
</dbReference>
<evidence type="ECO:0000313" key="2">
    <source>
        <dbReference type="EMBL" id="MCO6042934.1"/>
    </source>
</evidence>
<dbReference type="Proteomes" id="UP001155241">
    <property type="component" value="Unassembled WGS sequence"/>
</dbReference>
<keyword evidence="2" id="KW-0223">Dioxygenase</keyword>
<dbReference type="InterPro" id="IPR008775">
    <property type="entry name" value="Phytyl_CoA_dOase-like"/>
</dbReference>
<evidence type="ECO:0000313" key="3">
    <source>
        <dbReference type="Proteomes" id="UP001155241"/>
    </source>
</evidence>
<dbReference type="PANTHER" id="PTHR20883:SF48">
    <property type="entry name" value="ECTOINE DIOXYGENASE"/>
    <property type="match status" value="1"/>
</dbReference>
<organism evidence="2 3">
    <name type="scientific">Aeoliella straminimaris</name>
    <dbReference type="NCBI Taxonomy" id="2954799"/>
    <lineage>
        <taxon>Bacteria</taxon>
        <taxon>Pseudomonadati</taxon>
        <taxon>Planctomycetota</taxon>
        <taxon>Planctomycetia</taxon>
        <taxon>Pirellulales</taxon>
        <taxon>Lacipirellulaceae</taxon>
        <taxon>Aeoliella</taxon>
    </lineage>
</organism>
<dbReference type="GO" id="GO:0016706">
    <property type="term" value="F:2-oxoglutarate-dependent dioxygenase activity"/>
    <property type="evidence" value="ECO:0007669"/>
    <property type="project" value="UniProtKB-ARBA"/>
</dbReference>
<keyword evidence="3" id="KW-1185">Reference proteome</keyword>
<accession>A0A9X2FAV2</accession>
<dbReference type="Pfam" id="PF05721">
    <property type="entry name" value="PhyH"/>
    <property type="match status" value="1"/>
</dbReference>
<comment type="cofactor">
    <cofactor evidence="1">
        <name>Fe(2+)</name>
        <dbReference type="ChEBI" id="CHEBI:29033"/>
    </cofactor>
</comment>
<dbReference type="SUPFAM" id="SSF51197">
    <property type="entry name" value="Clavaminate synthase-like"/>
    <property type="match status" value="1"/>
</dbReference>
<keyword evidence="2" id="KW-0560">Oxidoreductase</keyword>
<dbReference type="PANTHER" id="PTHR20883">
    <property type="entry name" value="PHYTANOYL-COA DIOXYGENASE DOMAIN CONTAINING 1"/>
    <property type="match status" value="1"/>
</dbReference>
<evidence type="ECO:0000256" key="1">
    <source>
        <dbReference type="ARBA" id="ARBA00001954"/>
    </source>
</evidence>
<protein>
    <submittedName>
        <fullName evidence="2">Phytanoyl-CoA dioxygenase family protein</fullName>
    </submittedName>
</protein>
<dbReference type="Gene3D" id="2.60.120.620">
    <property type="entry name" value="q2cbj1_9rhob like domain"/>
    <property type="match status" value="1"/>
</dbReference>
<dbReference type="AlphaFoldDB" id="A0A9X2FAV2"/>
<reference evidence="2" key="1">
    <citation type="submission" date="2022-06" db="EMBL/GenBank/DDBJ databases">
        <title>Aeoliella straminimaris, a novel planctomycete from sediments.</title>
        <authorList>
            <person name="Vitorino I.R."/>
            <person name="Lage O.M."/>
        </authorList>
    </citation>
    <scope>NUCLEOTIDE SEQUENCE</scope>
    <source>
        <strain evidence="2">ICT_H6.2</strain>
    </source>
</reference>
<comment type="caution">
    <text evidence="2">The sequence shown here is derived from an EMBL/GenBank/DDBJ whole genome shotgun (WGS) entry which is preliminary data.</text>
</comment>
<dbReference type="EMBL" id="JAMXLR010000015">
    <property type="protein sequence ID" value="MCO6042934.1"/>
    <property type="molecule type" value="Genomic_DNA"/>
</dbReference>
<sequence>MLAAHHLAELDANGFTMVRGVLVANELERLRVALANLVLAGGTVREKSSNARRLLECCDDVRKLAASQAVRQLVEPVLGPDAFAVRGLLFDKVESANWRVGWHQDLMVPVVEQVDAPGYSAWSTKAGVVHVRPPADVLAAMLTLRVHLDDCPTQNGPLEVLPGSHRCGIVPESQVRDTIDPSRVATCTAVAGDVLLMRPLLLHASKVSTQPQHRRVVHLEFASEALPGGVTWYRAEEHSS</sequence>
<gene>
    <name evidence="2" type="ORF">NG895_03340</name>
</gene>
<dbReference type="GO" id="GO:0005506">
    <property type="term" value="F:iron ion binding"/>
    <property type="evidence" value="ECO:0007669"/>
    <property type="project" value="UniProtKB-ARBA"/>
</dbReference>